<dbReference type="PANTHER" id="PTHR45663:SF39">
    <property type="entry name" value="THIOREDOXIN DOMAIN-CONTAINING PROTEIN"/>
    <property type="match status" value="1"/>
</dbReference>
<keyword evidence="7" id="KW-1185">Reference proteome</keyword>
<dbReference type="PANTHER" id="PTHR45663">
    <property type="entry name" value="GEO12009P1"/>
    <property type="match status" value="1"/>
</dbReference>
<keyword evidence="4" id="KW-1015">Disulfide bond</keyword>
<dbReference type="InterPro" id="IPR017937">
    <property type="entry name" value="Thioredoxin_CS"/>
</dbReference>
<reference evidence="7" key="1">
    <citation type="journal article" date="2015" name="Nat. Genet.">
        <title>The pineapple genome and the evolution of CAM photosynthesis.</title>
        <authorList>
            <person name="Ming R."/>
            <person name="VanBuren R."/>
            <person name="Wai C.M."/>
            <person name="Tang H."/>
            <person name="Schatz M.C."/>
            <person name="Bowers J.E."/>
            <person name="Lyons E."/>
            <person name="Wang M.L."/>
            <person name="Chen J."/>
            <person name="Biggers E."/>
            <person name="Zhang J."/>
            <person name="Huang L."/>
            <person name="Zhang L."/>
            <person name="Miao W."/>
            <person name="Zhang J."/>
            <person name="Ye Z."/>
            <person name="Miao C."/>
            <person name="Lin Z."/>
            <person name="Wang H."/>
            <person name="Zhou H."/>
            <person name="Yim W.C."/>
            <person name="Priest H.D."/>
            <person name="Zheng C."/>
            <person name="Woodhouse M."/>
            <person name="Edger P.P."/>
            <person name="Guyot R."/>
            <person name="Guo H.B."/>
            <person name="Guo H."/>
            <person name="Zheng G."/>
            <person name="Singh R."/>
            <person name="Sharma A."/>
            <person name="Min X."/>
            <person name="Zheng Y."/>
            <person name="Lee H."/>
            <person name="Gurtowski J."/>
            <person name="Sedlazeck F.J."/>
            <person name="Harkess A."/>
            <person name="McKain M.R."/>
            <person name="Liao Z."/>
            <person name="Fang J."/>
            <person name="Liu J."/>
            <person name="Zhang X."/>
            <person name="Zhang Q."/>
            <person name="Hu W."/>
            <person name="Qin Y."/>
            <person name="Wang K."/>
            <person name="Chen L.Y."/>
            <person name="Shirley N."/>
            <person name="Lin Y.R."/>
            <person name="Liu L.Y."/>
            <person name="Hernandez A.G."/>
            <person name="Wright C.L."/>
            <person name="Bulone V."/>
            <person name="Tuskan G.A."/>
            <person name="Heath K."/>
            <person name="Zee F."/>
            <person name="Moore P.H."/>
            <person name="Sunkar R."/>
            <person name="Leebens-Mack J.H."/>
            <person name="Mockler T."/>
            <person name="Bennetzen J.L."/>
            <person name="Freeling M."/>
            <person name="Sankoff D."/>
            <person name="Paterson A.H."/>
            <person name="Zhu X."/>
            <person name="Yang X."/>
            <person name="Smith J.A."/>
            <person name="Cushman J.C."/>
            <person name="Paull R.E."/>
            <person name="Yu Q."/>
        </authorList>
    </citation>
    <scope>NUCLEOTIDE SEQUENCE [LARGE SCALE GENOMIC DNA]</scope>
    <source>
        <strain evidence="7">cv. F153</strain>
    </source>
</reference>
<dbReference type="InterPro" id="IPR013766">
    <property type="entry name" value="Thioredoxin_domain"/>
</dbReference>
<evidence type="ECO:0000313" key="8">
    <source>
        <dbReference type="RefSeq" id="XP_020112800.1"/>
    </source>
</evidence>
<evidence type="ECO:0000313" key="7">
    <source>
        <dbReference type="Proteomes" id="UP000515123"/>
    </source>
</evidence>
<dbReference type="InterPro" id="IPR036249">
    <property type="entry name" value="Thioredoxin-like_sf"/>
</dbReference>
<evidence type="ECO:0000256" key="5">
    <source>
        <dbReference type="ARBA" id="ARBA00023284"/>
    </source>
</evidence>
<dbReference type="CDD" id="cd02947">
    <property type="entry name" value="TRX_family"/>
    <property type="match status" value="1"/>
</dbReference>
<dbReference type="InterPro" id="IPR005746">
    <property type="entry name" value="Thioredoxin"/>
</dbReference>
<dbReference type="GO" id="GO:0005737">
    <property type="term" value="C:cytoplasm"/>
    <property type="evidence" value="ECO:0007669"/>
    <property type="project" value="TreeGrafter"/>
</dbReference>
<protein>
    <submittedName>
        <fullName evidence="8">Uncharacterized protein LOC109727209</fullName>
    </submittedName>
</protein>
<evidence type="ECO:0000256" key="2">
    <source>
        <dbReference type="ARBA" id="ARBA00022946"/>
    </source>
</evidence>
<keyword evidence="2" id="KW-0809">Transit peptide</keyword>
<dbReference type="RefSeq" id="XP_020112800.1">
    <property type="nucleotide sequence ID" value="XM_020257211.1"/>
</dbReference>
<evidence type="ECO:0000259" key="6">
    <source>
        <dbReference type="PROSITE" id="PS51352"/>
    </source>
</evidence>
<feature type="domain" description="Thioredoxin" evidence="6">
    <location>
        <begin position="70"/>
        <end position="193"/>
    </location>
</feature>
<evidence type="ECO:0000256" key="1">
    <source>
        <dbReference type="ARBA" id="ARBA00022448"/>
    </source>
</evidence>
<dbReference type="AlphaFoldDB" id="A0A6P5H4J1"/>
<evidence type="ECO:0000256" key="3">
    <source>
        <dbReference type="ARBA" id="ARBA00022982"/>
    </source>
</evidence>
<dbReference type="Proteomes" id="UP000515123">
    <property type="component" value="Linkage group 22"/>
</dbReference>
<dbReference type="NCBIfam" id="TIGR01068">
    <property type="entry name" value="thioredoxin"/>
    <property type="match status" value="1"/>
</dbReference>
<dbReference type="Gene3D" id="3.40.30.10">
    <property type="entry name" value="Glutaredoxin"/>
    <property type="match status" value="1"/>
</dbReference>
<keyword evidence="3" id="KW-0249">Electron transport</keyword>
<dbReference type="Gramene" id="Aco009291.1.mrna1">
    <property type="protein sequence ID" value="Aco009291.1.mrna1"/>
    <property type="gene ID" value="Aco009291.1.path1"/>
</dbReference>
<dbReference type="Pfam" id="PF00085">
    <property type="entry name" value="Thioredoxin"/>
    <property type="match status" value="1"/>
</dbReference>
<dbReference type="GO" id="GO:0015035">
    <property type="term" value="F:protein-disulfide reductase activity"/>
    <property type="evidence" value="ECO:0007669"/>
    <property type="project" value="InterPro"/>
</dbReference>
<dbReference type="SUPFAM" id="SSF52833">
    <property type="entry name" value="Thioredoxin-like"/>
    <property type="match status" value="1"/>
</dbReference>
<organism evidence="7 8">
    <name type="scientific">Ananas comosus</name>
    <name type="common">Pineapple</name>
    <name type="synonym">Ananas ananas</name>
    <dbReference type="NCBI Taxonomy" id="4615"/>
    <lineage>
        <taxon>Eukaryota</taxon>
        <taxon>Viridiplantae</taxon>
        <taxon>Streptophyta</taxon>
        <taxon>Embryophyta</taxon>
        <taxon>Tracheophyta</taxon>
        <taxon>Spermatophyta</taxon>
        <taxon>Magnoliopsida</taxon>
        <taxon>Liliopsida</taxon>
        <taxon>Poales</taxon>
        <taxon>Bromeliaceae</taxon>
        <taxon>Bromelioideae</taxon>
        <taxon>Ananas</taxon>
    </lineage>
</organism>
<dbReference type="PROSITE" id="PS00194">
    <property type="entry name" value="THIOREDOXIN_1"/>
    <property type="match status" value="1"/>
</dbReference>
<sequence>MATAAASVPETLAIARPRPRSGLGITSLSISSMAPVSSLPRRRGVALVPEFMGLRISRRPSRVSSASVRATAKVARPGVVCEAQETAIDIPDVTKSTWQSLVLESETAVLVEFWAPWCGPCRLMHPVIGKLSKAYEGKLKCFKLNTDENQDVATNYGIRSIPTMIIFKNGERKDTIIGAVPDGTLVTSIEKFL</sequence>
<evidence type="ECO:0000256" key="4">
    <source>
        <dbReference type="ARBA" id="ARBA00023157"/>
    </source>
</evidence>
<gene>
    <name evidence="8" type="primary">LOC109727209</name>
</gene>
<name>A0A6P5H4J1_ANACO</name>
<accession>A0A6P5H4J1</accession>
<keyword evidence="5" id="KW-0676">Redox-active center</keyword>
<dbReference type="OrthoDB" id="2121326at2759"/>
<dbReference type="FunFam" id="3.40.30.10:FF:000001">
    <property type="entry name" value="Thioredoxin"/>
    <property type="match status" value="1"/>
</dbReference>
<reference evidence="8" key="2">
    <citation type="submission" date="2025-08" db="UniProtKB">
        <authorList>
            <consortium name="RefSeq"/>
        </authorList>
    </citation>
    <scope>IDENTIFICATION</scope>
    <source>
        <tissue evidence="8">Leaf</tissue>
    </source>
</reference>
<dbReference type="GeneID" id="109727209"/>
<dbReference type="PRINTS" id="PR00421">
    <property type="entry name" value="THIOREDOXIN"/>
</dbReference>
<proteinExistence type="predicted"/>
<keyword evidence="1" id="KW-0813">Transport</keyword>
<dbReference type="PROSITE" id="PS51352">
    <property type="entry name" value="THIOREDOXIN_2"/>
    <property type="match status" value="1"/>
</dbReference>